<dbReference type="SUPFAM" id="SSF109854">
    <property type="entry name" value="DinB/YfiT-like putative metalloenzymes"/>
    <property type="match status" value="1"/>
</dbReference>
<keyword evidence="3" id="KW-1185">Reference proteome</keyword>
<dbReference type="RefSeq" id="WP_071501896.1">
    <property type="nucleotide sequence ID" value="NZ_MORL01000002.1"/>
</dbReference>
<dbReference type="EMBL" id="MORL01000002">
    <property type="protein sequence ID" value="OIN60101.1"/>
    <property type="molecule type" value="Genomic_DNA"/>
</dbReference>
<feature type="domain" description="DinB-like" evidence="1">
    <location>
        <begin position="49"/>
        <end position="164"/>
    </location>
</feature>
<sequence>MKRSEIPFMPEFFDRYINRVADIELLDALSAFDRFEKIVPAETLTALGDSIYAPGKWTMKDIVQHLIDTERIMSYRALRFARNDQTILPGFDEDLFSTSAHATTRHLEDLLDEFAVVRQASIALFNSFDEEMLLRTGICFNKSVSVAAIGFILAGHPIHHGHVIQERYLPLLSATGLI</sequence>
<dbReference type="OrthoDB" id="9793216at2"/>
<dbReference type="Pfam" id="PF12867">
    <property type="entry name" value="DinB_2"/>
    <property type="match status" value="1"/>
</dbReference>
<reference evidence="2 3" key="1">
    <citation type="submission" date="2016-10" db="EMBL/GenBank/DDBJ databases">
        <title>Arsenicibacter rosenii gen. nov., sp. nov., an efficient arsenic-methylating bacterium isolated from an arsenic-contaminated paddy soil.</title>
        <authorList>
            <person name="Huang K."/>
        </authorList>
    </citation>
    <scope>NUCLEOTIDE SEQUENCE [LARGE SCALE GENOMIC DNA]</scope>
    <source>
        <strain evidence="2 3">SM-1</strain>
    </source>
</reference>
<dbReference type="InterPro" id="IPR034660">
    <property type="entry name" value="DinB/YfiT-like"/>
</dbReference>
<comment type="caution">
    <text evidence="2">The sequence shown here is derived from an EMBL/GenBank/DDBJ whole genome shotgun (WGS) entry which is preliminary data.</text>
</comment>
<dbReference type="InterPro" id="IPR024775">
    <property type="entry name" value="DinB-like"/>
</dbReference>
<dbReference type="AlphaFoldDB" id="A0A1S2VMV2"/>
<dbReference type="Gene3D" id="1.20.120.450">
    <property type="entry name" value="dinb family like domain"/>
    <property type="match status" value="1"/>
</dbReference>
<protein>
    <recommendedName>
        <fullName evidence="1">DinB-like domain-containing protein</fullName>
    </recommendedName>
</protein>
<evidence type="ECO:0000313" key="3">
    <source>
        <dbReference type="Proteomes" id="UP000181790"/>
    </source>
</evidence>
<accession>A0A1S2VMV2</accession>
<proteinExistence type="predicted"/>
<dbReference type="Proteomes" id="UP000181790">
    <property type="component" value="Unassembled WGS sequence"/>
</dbReference>
<organism evidence="2 3">
    <name type="scientific">Arsenicibacter rosenii</name>
    <dbReference type="NCBI Taxonomy" id="1750698"/>
    <lineage>
        <taxon>Bacteria</taxon>
        <taxon>Pseudomonadati</taxon>
        <taxon>Bacteroidota</taxon>
        <taxon>Cytophagia</taxon>
        <taxon>Cytophagales</taxon>
        <taxon>Spirosomataceae</taxon>
        <taxon>Arsenicibacter</taxon>
    </lineage>
</organism>
<name>A0A1S2VMV2_9BACT</name>
<gene>
    <name evidence="2" type="ORF">BLX24_04430</name>
</gene>
<evidence type="ECO:0000313" key="2">
    <source>
        <dbReference type="EMBL" id="OIN60101.1"/>
    </source>
</evidence>
<evidence type="ECO:0000259" key="1">
    <source>
        <dbReference type="Pfam" id="PF12867"/>
    </source>
</evidence>